<dbReference type="Proteomes" id="UP000297245">
    <property type="component" value="Unassembled WGS sequence"/>
</dbReference>
<feature type="non-terminal residue" evidence="1">
    <location>
        <position position="1"/>
    </location>
</feature>
<dbReference type="InterPro" id="IPR012098">
    <property type="entry name" value="SND3_fun"/>
</dbReference>
<gene>
    <name evidence="1" type="ORF">K435DRAFT_641495</name>
</gene>
<protein>
    <submittedName>
        <fullName evidence="1">Uncharacterized protein</fullName>
    </submittedName>
</protein>
<dbReference type="Pfam" id="PF10032">
    <property type="entry name" value="Pho88"/>
    <property type="match status" value="1"/>
</dbReference>
<evidence type="ECO:0000313" key="2">
    <source>
        <dbReference type="Proteomes" id="UP000297245"/>
    </source>
</evidence>
<dbReference type="PANTHER" id="PTHR28112">
    <property type="entry name" value="SRP-INDEPENDENT TARGETING PROTEIN 3"/>
    <property type="match status" value="1"/>
</dbReference>
<organism evidence="1 2">
    <name type="scientific">Dendrothele bispora (strain CBS 962.96)</name>
    <dbReference type="NCBI Taxonomy" id="1314807"/>
    <lineage>
        <taxon>Eukaryota</taxon>
        <taxon>Fungi</taxon>
        <taxon>Dikarya</taxon>
        <taxon>Basidiomycota</taxon>
        <taxon>Agaricomycotina</taxon>
        <taxon>Agaricomycetes</taxon>
        <taxon>Agaricomycetidae</taxon>
        <taxon>Agaricales</taxon>
        <taxon>Agaricales incertae sedis</taxon>
        <taxon>Dendrothele</taxon>
    </lineage>
</organism>
<dbReference type="GO" id="GO:0005739">
    <property type="term" value="C:mitochondrion"/>
    <property type="evidence" value="ECO:0007669"/>
    <property type="project" value="TreeGrafter"/>
</dbReference>
<accession>A0A4S8MXI7</accession>
<evidence type="ECO:0000313" key="1">
    <source>
        <dbReference type="EMBL" id="THV08107.1"/>
    </source>
</evidence>
<proteinExistence type="predicted"/>
<dbReference type="AlphaFoldDB" id="A0A4S8MXI7"/>
<dbReference type="EMBL" id="ML179035">
    <property type="protein sequence ID" value="THV08107.1"/>
    <property type="molecule type" value="Genomic_DNA"/>
</dbReference>
<keyword evidence="2" id="KW-1185">Reference proteome</keyword>
<dbReference type="PANTHER" id="PTHR28112:SF1">
    <property type="entry name" value="SRP-INDEPENDENT TARGETING PROTEIN 3"/>
    <property type="match status" value="1"/>
</dbReference>
<dbReference type="GO" id="GO:0045047">
    <property type="term" value="P:protein targeting to ER"/>
    <property type="evidence" value="ECO:0007669"/>
    <property type="project" value="InterPro"/>
</dbReference>
<sequence length="84" mass="9271">IVTTTIRDYVLSEVSKLVHYIGIAVMAFLHSYMELTQPLLSHPLMGLKGLYDTKPVLIHILGQEAEVALKGSWKASGRMFGALT</sequence>
<reference evidence="1 2" key="1">
    <citation type="journal article" date="2019" name="Nat. Ecol. Evol.">
        <title>Megaphylogeny resolves global patterns of mushroom evolution.</title>
        <authorList>
            <person name="Varga T."/>
            <person name="Krizsan K."/>
            <person name="Foldi C."/>
            <person name="Dima B."/>
            <person name="Sanchez-Garcia M."/>
            <person name="Sanchez-Ramirez S."/>
            <person name="Szollosi G.J."/>
            <person name="Szarkandi J.G."/>
            <person name="Papp V."/>
            <person name="Albert L."/>
            <person name="Andreopoulos W."/>
            <person name="Angelini C."/>
            <person name="Antonin V."/>
            <person name="Barry K.W."/>
            <person name="Bougher N.L."/>
            <person name="Buchanan P."/>
            <person name="Buyck B."/>
            <person name="Bense V."/>
            <person name="Catcheside P."/>
            <person name="Chovatia M."/>
            <person name="Cooper J."/>
            <person name="Damon W."/>
            <person name="Desjardin D."/>
            <person name="Finy P."/>
            <person name="Geml J."/>
            <person name="Haridas S."/>
            <person name="Hughes K."/>
            <person name="Justo A."/>
            <person name="Karasinski D."/>
            <person name="Kautmanova I."/>
            <person name="Kiss B."/>
            <person name="Kocsube S."/>
            <person name="Kotiranta H."/>
            <person name="LaButti K.M."/>
            <person name="Lechner B.E."/>
            <person name="Liimatainen K."/>
            <person name="Lipzen A."/>
            <person name="Lukacs Z."/>
            <person name="Mihaltcheva S."/>
            <person name="Morgado L.N."/>
            <person name="Niskanen T."/>
            <person name="Noordeloos M.E."/>
            <person name="Ohm R.A."/>
            <person name="Ortiz-Santana B."/>
            <person name="Ovrebo C."/>
            <person name="Racz N."/>
            <person name="Riley R."/>
            <person name="Savchenko A."/>
            <person name="Shiryaev A."/>
            <person name="Soop K."/>
            <person name="Spirin V."/>
            <person name="Szebenyi C."/>
            <person name="Tomsovsky M."/>
            <person name="Tulloss R.E."/>
            <person name="Uehling J."/>
            <person name="Grigoriev I.V."/>
            <person name="Vagvolgyi C."/>
            <person name="Papp T."/>
            <person name="Martin F.M."/>
            <person name="Miettinen O."/>
            <person name="Hibbett D.S."/>
            <person name="Nagy L.G."/>
        </authorList>
    </citation>
    <scope>NUCLEOTIDE SEQUENCE [LARGE SCALE GENOMIC DNA]</scope>
    <source>
        <strain evidence="1 2">CBS 962.96</strain>
    </source>
</reference>
<name>A0A4S8MXI7_DENBC</name>
<dbReference type="GO" id="GO:0005783">
    <property type="term" value="C:endoplasmic reticulum"/>
    <property type="evidence" value="ECO:0007669"/>
    <property type="project" value="InterPro"/>
</dbReference>
<dbReference type="OrthoDB" id="18139at2759"/>